<feature type="compositionally biased region" description="Basic and acidic residues" evidence="1">
    <location>
        <begin position="394"/>
        <end position="412"/>
    </location>
</feature>
<comment type="caution">
    <text evidence="4">The sequence shown here is derived from an EMBL/GenBank/DDBJ whole genome shotgun (WGS) entry which is preliminary data.</text>
</comment>
<evidence type="ECO:0000313" key="4">
    <source>
        <dbReference type="EMBL" id="GAA1783517.1"/>
    </source>
</evidence>
<dbReference type="PANTHER" id="PTHR35797:SF1">
    <property type="entry name" value="PROTEASE"/>
    <property type="match status" value="1"/>
</dbReference>
<proteinExistence type="predicted"/>
<name>A0ABP4XHR0_9MICO</name>
<reference evidence="5" key="1">
    <citation type="journal article" date="2019" name="Int. J. Syst. Evol. Microbiol.">
        <title>The Global Catalogue of Microorganisms (GCM) 10K type strain sequencing project: providing services to taxonomists for standard genome sequencing and annotation.</title>
        <authorList>
            <consortium name="The Broad Institute Genomics Platform"/>
            <consortium name="The Broad Institute Genome Sequencing Center for Infectious Disease"/>
            <person name="Wu L."/>
            <person name="Ma J."/>
        </authorList>
    </citation>
    <scope>NUCLEOTIDE SEQUENCE [LARGE SCALE GENOMIC DNA]</scope>
    <source>
        <strain evidence="5">JCM 14736</strain>
    </source>
</reference>
<feature type="transmembrane region" description="Helical" evidence="2">
    <location>
        <begin position="134"/>
        <end position="162"/>
    </location>
</feature>
<dbReference type="InterPro" id="IPR003675">
    <property type="entry name" value="Rce1/LyrA-like_dom"/>
</dbReference>
<sequence>MSGTELPVFPEHPAGGLSGEAAAPASPGLPIEVRRGPSAVPWGSIAVFVAVSFGLAWLVCLPLWTMDPTTPAFPVLFSLLASATMFTPGIAVLAVRLLGAPGRRRERRLGAALEERGGFLRFLGMWPLRPAKRVVWFTVAALFLPILLTFVTAGVAAAFGWLRLDLVGFSAYADTVRASLPAQSPIEALPPIAVLVALQLLSMPFGALFNALLAFGEEVGWRGWLLPALRPLGTWPALLGSGAIWGLWHSPLILLGYNFGRTDWTGVAFMVLGCMAWGVFFGWLRLRSGSVWPAVVGHGALNAAAGTFMLLAASGAPLDPALVSPLGAAGWIVLGAVALGLGLSGQFRAQPELAPRRASGAPSPRDLPKPSAPPTPESAPSGTPSRAGTAQEQNRADTEREQPRADTEREQT</sequence>
<dbReference type="RefSeq" id="WP_344030200.1">
    <property type="nucleotide sequence ID" value="NZ_BAAAOB010000001.1"/>
</dbReference>
<feature type="transmembrane region" description="Helical" evidence="2">
    <location>
        <begin position="39"/>
        <end position="64"/>
    </location>
</feature>
<feature type="transmembrane region" description="Helical" evidence="2">
    <location>
        <begin position="264"/>
        <end position="284"/>
    </location>
</feature>
<evidence type="ECO:0000259" key="3">
    <source>
        <dbReference type="Pfam" id="PF02517"/>
    </source>
</evidence>
<keyword evidence="5" id="KW-1185">Reference proteome</keyword>
<keyword evidence="2" id="KW-0472">Membrane</keyword>
<feature type="transmembrane region" description="Helical" evidence="2">
    <location>
        <begin position="76"/>
        <end position="98"/>
    </location>
</feature>
<evidence type="ECO:0000313" key="5">
    <source>
        <dbReference type="Proteomes" id="UP001500851"/>
    </source>
</evidence>
<feature type="region of interest" description="Disordered" evidence="1">
    <location>
        <begin position="1"/>
        <end position="23"/>
    </location>
</feature>
<keyword evidence="2" id="KW-0812">Transmembrane</keyword>
<organism evidence="4 5">
    <name type="scientific">Leucobacter iarius</name>
    <dbReference type="NCBI Taxonomy" id="333963"/>
    <lineage>
        <taxon>Bacteria</taxon>
        <taxon>Bacillati</taxon>
        <taxon>Actinomycetota</taxon>
        <taxon>Actinomycetes</taxon>
        <taxon>Micrococcales</taxon>
        <taxon>Microbacteriaceae</taxon>
        <taxon>Leucobacter</taxon>
    </lineage>
</organism>
<feature type="transmembrane region" description="Helical" evidence="2">
    <location>
        <begin position="291"/>
        <end position="316"/>
    </location>
</feature>
<protein>
    <recommendedName>
        <fullName evidence="3">CAAX prenyl protease 2/Lysostaphin resistance protein A-like domain-containing protein</fullName>
    </recommendedName>
</protein>
<dbReference type="InterPro" id="IPR042150">
    <property type="entry name" value="MmRce1-like"/>
</dbReference>
<dbReference type="Pfam" id="PF02517">
    <property type="entry name" value="Rce1-like"/>
    <property type="match status" value="1"/>
</dbReference>
<evidence type="ECO:0000256" key="1">
    <source>
        <dbReference type="SAM" id="MobiDB-lite"/>
    </source>
</evidence>
<feature type="transmembrane region" description="Helical" evidence="2">
    <location>
        <begin position="328"/>
        <end position="347"/>
    </location>
</feature>
<accession>A0ABP4XHR0</accession>
<feature type="transmembrane region" description="Helical" evidence="2">
    <location>
        <begin position="192"/>
        <end position="216"/>
    </location>
</feature>
<evidence type="ECO:0000256" key="2">
    <source>
        <dbReference type="SAM" id="Phobius"/>
    </source>
</evidence>
<feature type="domain" description="CAAX prenyl protease 2/Lysostaphin resistance protein A-like" evidence="3">
    <location>
        <begin position="203"/>
        <end position="303"/>
    </location>
</feature>
<dbReference type="EMBL" id="BAAAOB010000001">
    <property type="protein sequence ID" value="GAA1783517.1"/>
    <property type="molecule type" value="Genomic_DNA"/>
</dbReference>
<dbReference type="Proteomes" id="UP001500851">
    <property type="component" value="Unassembled WGS sequence"/>
</dbReference>
<keyword evidence="2" id="KW-1133">Transmembrane helix</keyword>
<feature type="region of interest" description="Disordered" evidence="1">
    <location>
        <begin position="352"/>
        <end position="412"/>
    </location>
</feature>
<dbReference type="PANTHER" id="PTHR35797">
    <property type="entry name" value="PROTEASE-RELATED"/>
    <property type="match status" value="1"/>
</dbReference>
<gene>
    <name evidence="4" type="ORF">GCM10009768_10450</name>
</gene>
<feature type="transmembrane region" description="Helical" evidence="2">
    <location>
        <begin position="237"/>
        <end position="258"/>
    </location>
</feature>